<evidence type="ECO:0000313" key="9">
    <source>
        <dbReference type="Proteomes" id="UP000262073"/>
    </source>
</evidence>
<dbReference type="Pfam" id="PF04408">
    <property type="entry name" value="WHD_HA2"/>
    <property type="match status" value="1"/>
</dbReference>
<dbReference type="OrthoDB" id="9805617at2"/>
<dbReference type="InterPro" id="IPR027417">
    <property type="entry name" value="P-loop_NTPase"/>
</dbReference>
<dbReference type="InterPro" id="IPR011545">
    <property type="entry name" value="DEAD/DEAH_box_helicase_dom"/>
</dbReference>
<dbReference type="InterPro" id="IPR010225">
    <property type="entry name" value="HrpB"/>
</dbReference>
<dbReference type="InterPro" id="IPR049614">
    <property type="entry name" value="HrpB_DEXH"/>
</dbReference>
<evidence type="ECO:0000256" key="3">
    <source>
        <dbReference type="ARBA" id="ARBA00022806"/>
    </source>
</evidence>
<dbReference type="AlphaFoldDB" id="A0A346NHZ7"/>
<feature type="region of interest" description="Disordered" evidence="5">
    <location>
        <begin position="805"/>
        <end position="830"/>
    </location>
</feature>
<dbReference type="InterPro" id="IPR013689">
    <property type="entry name" value="RNA_helicase_ATP-dep_HrpB_C"/>
</dbReference>
<dbReference type="FunFam" id="3.40.50.300:FF:002125">
    <property type="entry name" value="ATP-dependent helicase HrpB"/>
    <property type="match status" value="1"/>
</dbReference>
<dbReference type="PANTHER" id="PTHR43519:SF1">
    <property type="entry name" value="ATP-DEPENDENT RNA HELICASE HRPB"/>
    <property type="match status" value="1"/>
</dbReference>
<proteinExistence type="predicted"/>
<keyword evidence="3 8" id="KW-0347">Helicase</keyword>
<keyword evidence="1" id="KW-0547">Nucleotide-binding</keyword>
<name>A0A346NHZ7_9ALTE</name>
<dbReference type="KEGG" id="salm:D0Y50_01470"/>
<dbReference type="InterPro" id="IPR001650">
    <property type="entry name" value="Helicase_C-like"/>
</dbReference>
<keyword evidence="4" id="KW-0067">ATP-binding</keyword>
<dbReference type="PANTHER" id="PTHR43519">
    <property type="entry name" value="ATP-DEPENDENT RNA HELICASE HRPB"/>
    <property type="match status" value="1"/>
</dbReference>
<dbReference type="InterPro" id="IPR007502">
    <property type="entry name" value="Helicase-assoc_dom"/>
</dbReference>
<dbReference type="Proteomes" id="UP000262073">
    <property type="component" value="Chromosome"/>
</dbReference>
<dbReference type="SUPFAM" id="SSF52540">
    <property type="entry name" value="P-loop containing nucleoside triphosphate hydrolases"/>
    <property type="match status" value="1"/>
</dbReference>
<reference evidence="8 9" key="1">
    <citation type="submission" date="2018-08" db="EMBL/GenBank/DDBJ databases">
        <title>Salinimonas sediminis sp. nov., a piezophilic bacterium isolated from a deep-sea sediment sample from the New Britain Trench.</title>
        <authorList>
            <person name="Cao J."/>
        </authorList>
    </citation>
    <scope>NUCLEOTIDE SEQUENCE [LARGE SCALE GENOMIC DNA]</scope>
    <source>
        <strain evidence="8 9">N102</strain>
    </source>
</reference>
<evidence type="ECO:0000256" key="2">
    <source>
        <dbReference type="ARBA" id="ARBA00022801"/>
    </source>
</evidence>
<dbReference type="GO" id="GO:0016787">
    <property type="term" value="F:hydrolase activity"/>
    <property type="evidence" value="ECO:0007669"/>
    <property type="project" value="UniProtKB-KW"/>
</dbReference>
<keyword evidence="2" id="KW-0378">Hydrolase</keyword>
<sequence length="830" mass="91376">MKETSFDFPAQAIVAPLCQALAQTDAIVAAPPGAGKSTVLPLALLSHFPDKRIVLMQPRRVVVRNLALFLASQLGEEVGQKVGYRIRGENRVSEHTRLEIITEGILSRRIEHDPELSGVDIVIFDEFHERSIHSDYGLALALEVQQGLRDDLRLVVMSATLDTQAVARLLPAARVLSSEGKMYPVEEVYTGQVAPRMLHQKVADYTALACTNHSGDVLVFLPGAGAINKVTQLLTAKRLPGVVIHSLYGALDKATQQLALDKDPQGRQKIILATNIAETSLTIANIAVVVDSGLENIAQFHPASGLTQLQTQMISQASATQRKGRAGRLGPGICYRLWAKEQQDRLARYSTPQILREDSSMLYLSALGWGTTVGQLALLDKPGSAQLSAARSLLLRIGAIDNQQRITPYGRKLVNLPCHPRLAHMLLQAQQYPGAAAASLLHAGVWIAALSEDTTGQTDGLTAHDVLSNLQGHLRSRLQQQAKRYWGVLRQSGELCAPAELAPDDIAAVIALAYDDLIAYRTGEGQWKMANGKGADMPGSTYLGPWLTVLKGQQIDNQVYIRLAQPVNVETLKQLFPHYFSTTTEVNYHTGEQRMQARKVSRFQQISLLSEPVGSMSAEQIGKAWYDYLLTLNPTDWPLDDTAKQWLHRLQLAATLNLPQPQAFDTPPPWPAQGNPLTIISAQQLVAKLGRCKKRSELAKLPWVNMLHQALPWSQQHALDTYLPTSIMVPSGFDRPLVYQPDGQVILAVKMQEMFGSTDPLFVGQGRQPVTLSLLSPAGRPLQMTADLGQFWQGSYQQIKKEMKGRYPKHPWPDDPTSAPATTRTKRAMR</sequence>
<dbReference type="Gene3D" id="1.20.120.1080">
    <property type="match status" value="1"/>
</dbReference>
<organism evidence="8 9">
    <name type="scientific">Salinimonas sediminis</name>
    <dbReference type="NCBI Taxonomy" id="2303538"/>
    <lineage>
        <taxon>Bacteria</taxon>
        <taxon>Pseudomonadati</taxon>
        <taxon>Pseudomonadota</taxon>
        <taxon>Gammaproteobacteria</taxon>
        <taxon>Alteromonadales</taxon>
        <taxon>Alteromonadaceae</taxon>
        <taxon>Alteromonas/Salinimonas group</taxon>
        <taxon>Salinimonas</taxon>
    </lineage>
</organism>
<dbReference type="SMART" id="SM00847">
    <property type="entry name" value="HA2"/>
    <property type="match status" value="1"/>
</dbReference>
<dbReference type="SMART" id="SM00487">
    <property type="entry name" value="DEXDc"/>
    <property type="match status" value="1"/>
</dbReference>
<feature type="domain" description="Helicase ATP-binding" evidence="6">
    <location>
        <begin position="17"/>
        <end position="179"/>
    </location>
</feature>
<dbReference type="EMBL" id="CP031769">
    <property type="protein sequence ID" value="AXR05154.1"/>
    <property type="molecule type" value="Genomic_DNA"/>
</dbReference>
<dbReference type="CDD" id="cd18791">
    <property type="entry name" value="SF2_C_RHA"/>
    <property type="match status" value="1"/>
</dbReference>
<keyword evidence="9" id="KW-1185">Reference proteome</keyword>
<evidence type="ECO:0000256" key="4">
    <source>
        <dbReference type="ARBA" id="ARBA00022840"/>
    </source>
</evidence>
<feature type="domain" description="Helicase C-terminal" evidence="7">
    <location>
        <begin position="200"/>
        <end position="370"/>
    </location>
</feature>
<dbReference type="Gene3D" id="3.40.50.300">
    <property type="entry name" value="P-loop containing nucleotide triphosphate hydrolases"/>
    <property type="match status" value="2"/>
</dbReference>
<dbReference type="InterPro" id="IPR048333">
    <property type="entry name" value="HA2_WH"/>
</dbReference>
<dbReference type="RefSeq" id="WP_117315161.1">
    <property type="nucleotide sequence ID" value="NZ_CP031769.1"/>
</dbReference>
<dbReference type="GO" id="GO:0003676">
    <property type="term" value="F:nucleic acid binding"/>
    <property type="evidence" value="ECO:0007669"/>
    <property type="project" value="InterPro"/>
</dbReference>
<evidence type="ECO:0000256" key="5">
    <source>
        <dbReference type="SAM" id="MobiDB-lite"/>
    </source>
</evidence>
<dbReference type="Pfam" id="PF08482">
    <property type="entry name" value="HrpB_C"/>
    <property type="match status" value="1"/>
</dbReference>
<dbReference type="Pfam" id="PF00271">
    <property type="entry name" value="Helicase_C"/>
    <property type="match status" value="1"/>
</dbReference>
<dbReference type="CDD" id="cd17990">
    <property type="entry name" value="DEXHc_HrpB"/>
    <property type="match status" value="1"/>
</dbReference>
<protein>
    <submittedName>
        <fullName evidence="8">ATP-dependent helicase HrpB</fullName>
    </submittedName>
</protein>
<dbReference type="GO" id="GO:0004386">
    <property type="term" value="F:helicase activity"/>
    <property type="evidence" value="ECO:0007669"/>
    <property type="project" value="UniProtKB-KW"/>
</dbReference>
<evidence type="ECO:0000259" key="6">
    <source>
        <dbReference type="PROSITE" id="PS51192"/>
    </source>
</evidence>
<dbReference type="Pfam" id="PF00270">
    <property type="entry name" value="DEAD"/>
    <property type="match status" value="1"/>
</dbReference>
<evidence type="ECO:0000259" key="7">
    <source>
        <dbReference type="PROSITE" id="PS51194"/>
    </source>
</evidence>
<evidence type="ECO:0000313" key="8">
    <source>
        <dbReference type="EMBL" id="AXR05154.1"/>
    </source>
</evidence>
<dbReference type="PIRSF" id="PIRSF005496">
    <property type="entry name" value="ATP_hel_hrpB"/>
    <property type="match status" value="1"/>
</dbReference>
<accession>A0A346NHZ7</accession>
<dbReference type="NCBIfam" id="TIGR01970">
    <property type="entry name" value="DEAH_box_HrpB"/>
    <property type="match status" value="1"/>
</dbReference>
<gene>
    <name evidence="8" type="primary">hrpB</name>
    <name evidence="8" type="ORF">D0Y50_01470</name>
</gene>
<dbReference type="GO" id="GO:0005524">
    <property type="term" value="F:ATP binding"/>
    <property type="evidence" value="ECO:0007669"/>
    <property type="project" value="UniProtKB-KW"/>
</dbReference>
<evidence type="ECO:0000256" key="1">
    <source>
        <dbReference type="ARBA" id="ARBA00022741"/>
    </source>
</evidence>
<dbReference type="PROSITE" id="PS51192">
    <property type="entry name" value="HELICASE_ATP_BIND_1"/>
    <property type="match status" value="1"/>
</dbReference>
<dbReference type="SMART" id="SM00490">
    <property type="entry name" value="HELICc"/>
    <property type="match status" value="1"/>
</dbReference>
<dbReference type="PROSITE" id="PS51194">
    <property type="entry name" value="HELICASE_CTER"/>
    <property type="match status" value="1"/>
</dbReference>
<dbReference type="InterPro" id="IPR014001">
    <property type="entry name" value="Helicase_ATP-bd"/>
</dbReference>